<dbReference type="InterPro" id="IPR046163">
    <property type="entry name" value="DUF6165"/>
</dbReference>
<proteinExistence type="predicted"/>
<gene>
    <name evidence="1" type="ORF">EV698_0428</name>
</gene>
<dbReference type="Proteomes" id="UP000292298">
    <property type="component" value="Unassembled WGS sequence"/>
</dbReference>
<name>A0A4Q8CZ35_9GAMM</name>
<dbReference type="Pfam" id="PF19662">
    <property type="entry name" value="DUF6165"/>
    <property type="match status" value="1"/>
</dbReference>
<evidence type="ECO:0000313" key="1">
    <source>
        <dbReference type="EMBL" id="RZU98187.1"/>
    </source>
</evidence>
<keyword evidence="2" id="KW-1185">Reference proteome</keyword>
<reference evidence="1 2" key="1">
    <citation type="submission" date="2019-02" db="EMBL/GenBank/DDBJ databases">
        <title>Genomic Encyclopedia of Type Strains, Phase IV (KMG-IV): sequencing the most valuable type-strain genomes for metagenomic binning, comparative biology and taxonomic classification.</title>
        <authorList>
            <person name="Goeker M."/>
        </authorList>
    </citation>
    <scope>NUCLEOTIDE SEQUENCE [LARGE SCALE GENOMIC DNA]</scope>
    <source>
        <strain evidence="1 2">DSM 21056</strain>
    </source>
</reference>
<accession>A0A4Q8CZ35</accession>
<dbReference type="RefSeq" id="WP_130502527.1">
    <property type="nucleotide sequence ID" value="NZ_SHLI01000001.1"/>
</dbReference>
<dbReference type="EMBL" id="SHLI01000001">
    <property type="protein sequence ID" value="RZU98187.1"/>
    <property type="molecule type" value="Genomic_DNA"/>
</dbReference>
<dbReference type="AlphaFoldDB" id="A0A4Q8CZ35"/>
<protein>
    <submittedName>
        <fullName evidence="1">Uncharacterized protein</fullName>
    </submittedName>
</protein>
<comment type="caution">
    <text evidence="1">The sequence shown here is derived from an EMBL/GenBank/DDBJ whole genome shotgun (WGS) entry which is preliminary data.</text>
</comment>
<organism evidence="1 2">
    <name type="scientific">Spiribacter vilamensis</name>
    <dbReference type="NCBI Taxonomy" id="531306"/>
    <lineage>
        <taxon>Bacteria</taxon>
        <taxon>Pseudomonadati</taxon>
        <taxon>Pseudomonadota</taxon>
        <taxon>Gammaproteobacteria</taxon>
        <taxon>Chromatiales</taxon>
        <taxon>Ectothiorhodospiraceae</taxon>
        <taxon>Spiribacter</taxon>
    </lineage>
</organism>
<evidence type="ECO:0000313" key="2">
    <source>
        <dbReference type="Proteomes" id="UP000292298"/>
    </source>
</evidence>
<sequence>MEDSIAVPLSFGEVLDKITILEIKSERITDPGKLKNVRFELEALNRIWHDEVRMTPEITELRTQLKTVNEALWEIEDGIRDLEARQSFQEDFVRLARSVYFTNDRRAAIKKAVNEGLGSRLIEEKSYRDYTTPD</sequence>
<dbReference type="OrthoDB" id="9155693at2"/>